<protein>
    <recommendedName>
        <fullName evidence="19">nitrate reductase (cytochrome)</fullName>
        <ecNumber evidence="19">1.9.6.1</ecNumber>
    </recommendedName>
</protein>
<evidence type="ECO:0000313" key="25">
    <source>
        <dbReference type="Proteomes" id="UP000183569"/>
    </source>
</evidence>
<keyword evidence="13" id="KW-0408">Iron</keyword>
<dbReference type="GO" id="GO:0008863">
    <property type="term" value="F:formate dehydrogenase (NAD+) activity"/>
    <property type="evidence" value="ECO:0007669"/>
    <property type="project" value="InterPro"/>
</dbReference>
<evidence type="ECO:0000256" key="6">
    <source>
        <dbReference type="ARBA" id="ARBA00022714"/>
    </source>
</evidence>
<evidence type="ECO:0000256" key="10">
    <source>
        <dbReference type="ARBA" id="ARBA00022764"/>
    </source>
</evidence>
<dbReference type="InterPro" id="IPR050123">
    <property type="entry name" value="Prok_molybdopt-oxidoreductase"/>
</dbReference>
<evidence type="ECO:0000256" key="13">
    <source>
        <dbReference type="ARBA" id="ARBA00023004"/>
    </source>
</evidence>
<keyword evidence="12" id="KW-0560">Oxidoreductase</keyword>
<dbReference type="GO" id="GO:0042128">
    <property type="term" value="P:nitrate assimilation"/>
    <property type="evidence" value="ECO:0007669"/>
    <property type="project" value="UniProtKB-KW"/>
</dbReference>
<dbReference type="RefSeq" id="WP_017457068.1">
    <property type="nucleotide sequence ID" value="NZ_FMUI01000003.1"/>
</dbReference>
<dbReference type="SUPFAM" id="SSF53706">
    <property type="entry name" value="Formate dehydrogenase/DMSO reductase, domains 1-3"/>
    <property type="match status" value="1"/>
</dbReference>
<dbReference type="FunFam" id="3.10.20.740:FF:000003">
    <property type="entry name" value="Formate dehydrogenase subunit alpha"/>
    <property type="match status" value="1"/>
</dbReference>
<dbReference type="Gene3D" id="3.10.20.740">
    <property type="match status" value="1"/>
</dbReference>
<dbReference type="AlphaFoldDB" id="A0A1G4XTG1"/>
<evidence type="ECO:0000256" key="3">
    <source>
        <dbReference type="ARBA" id="ARBA00005404"/>
    </source>
</evidence>
<dbReference type="InterPro" id="IPR041924">
    <property type="entry name" value="Formate_Dh-H_N"/>
</dbReference>
<dbReference type="InterPro" id="IPR006963">
    <property type="entry name" value="Mopterin_OxRdtase_4Fe-4S_dom"/>
</dbReference>
<evidence type="ECO:0000256" key="8">
    <source>
        <dbReference type="ARBA" id="ARBA00022729"/>
    </source>
</evidence>
<dbReference type="PROSITE" id="PS51669">
    <property type="entry name" value="4FE4S_MOW_BIS_MGD"/>
    <property type="match status" value="1"/>
</dbReference>
<evidence type="ECO:0000256" key="17">
    <source>
        <dbReference type="ARBA" id="ARBA00052176"/>
    </source>
</evidence>
<dbReference type="FunFam" id="2.40.40.20:FF:000005">
    <property type="entry name" value="Periplasmic nitrate reductase"/>
    <property type="match status" value="1"/>
</dbReference>
<dbReference type="GO" id="GO:1990204">
    <property type="term" value="C:oxidoreductase complex"/>
    <property type="evidence" value="ECO:0007669"/>
    <property type="project" value="UniProtKB-ARBA"/>
</dbReference>
<evidence type="ECO:0000256" key="19">
    <source>
        <dbReference type="ARBA" id="ARBA00067026"/>
    </source>
</evidence>
<keyword evidence="15" id="KW-0534">Nitrate assimilation</keyword>
<keyword evidence="9" id="KW-0677">Repeat</keyword>
<dbReference type="CDD" id="cd02753">
    <property type="entry name" value="MopB_Formate-Dh-H"/>
    <property type="match status" value="1"/>
</dbReference>
<dbReference type="SUPFAM" id="SSF54292">
    <property type="entry name" value="2Fe-2S ferredoxin-like"/>
    <property type="match status" value="1"/>
</dbReference>
<evidence type="ECO:0000259" key="23">
    <source>
        <dbReference type="PROSITE" id="PS51839"/>
    </source>
</evidence>
<dbReference type="Pfam" id="PF12838">
    <property type="entry name" value="Fer4_7"/>
    <property type="match status" value="1"/>
</dbReference>
<dbReference type="PROSITE" id="PS00198">
    <property type="entry name" value="4FE4S_FER_1"/>
    <property type="match status" value="1"/>
</dbReference>
<dbReference type="EC" id="1.9.6.1" evidence="19"/>
<dbReference type="SMART" id="SM00929">
    <property type="entry name" value="NADH-G_4Fe-4S_3"/>
    <property type="match status" value="1"/>
</dbReference>
<comment type="cofactor">
    <cofactor evidence="16">
        <name>[2Fe-2S] cluster</name>
        <dbReference type="ChEBI" id="CHEBI:190135"/>
    </cofactor>
</comment>
<dbReference type="FunFam" id="3.30.70.20:FF:000032">
    <property type="entry name" value="Formate dehydrogenase, alpha subunit"/>
    <property type="match status" value="1"/>
</dbReference>
<dbReference type="PROSITE" id="PS51839">
    <property type="entry name" value="4FE4S_HC3"/>
    <property type="match status" value="1"/>
</dbReference>
<evidence type="ECO:0000256" key="15">
    <source>
        <dbReference type="ARBA" id="ARBA00023063"/>
    </source>
</evidence>
<comment type="function">
    <text evidence="18">Catalytic subunit of the periplasmic nitrate reductase complex NapAB. Receives electrons from NapB and catalyzes the reduction of nitrate to nitrite.</text>
</comment>
<dbReference type="PANTHER" id="PTHR43105:SF14">
    <property type="entry name" value="FORMATE DEHYDROGENASE H"/>
    <property type="match status" value="1"/>
</dbReference>
<name>A0A1G4XTG1_9ENTR</name>
<evidence type="ECO:0000256" key="4">
    <source>
        <dbReference type="ARBA" id="ARBA00022485"/>
    </source>
</evidence>
<dbReference type="Pfam" id="PF00384">
    <property type="entry name" value="Molybdopterin"/>
    <property type="match status" value="1"/>
</dbReference>
<dbReference type="GO" id="GO:0003954">
    <property type="term" value="F:NADH dehydrogenase activity"/>
    <property type="evidence" value="ECO:0007669"/>
    <property type="project" value="TreeGrafter"/>
</dbReference>
<evidence type="ECO:0000259" key="22">
    <source>
        <dbReference type="PROSITE" id="PS51669"/>
    </source>
</evidence>
<keyword evidence="4" id="KW-0004">4Fe-4S</keyword>
<dbReference type="Gene3D" id="3.40.50.740">
    <property type="match status" value="1"/>
</dbReference>
<gene>
    <name evidence="24" type="ORF">SAMN02927897_01406</name>
</gene>
<dbReference type="Pfam" id="PF04879">
    <property type="entry name" value="Molybdop_Fe4S4"/>
    <property type="match status" value="1"/>
</dbReference>
<dbReference type="Gene3D" id="3.40.228.10">
    <property type="entry name" value="Dimethylsulfoxide Reductase, domain 2"/>
    <property type="match status" value="1"/>
</dbReference>
<evidence type="ECO:0000256" key="11">
    <source>
        <dbReference type="ARBA" id="ARBA00022982"/>
    </source>
</evidence>
<organism evidence="24 25">
    <name type="scientific">Kosakonia sacchari</name>
    <dbReference type="NCBI Taxonomy" id="1158459"/>
    <lineage>
        <taxon>Bacteria</taxon>
        <taxon>Pseudomonadati</taxon>
        <taxon>Pseudomonadota</taxon>
        <taxon>Gammaproteobacteria</taxon>
        <taxon>Enterobacterales</taxon>
        <taxon>Enterobacteriaceae</taxon>
        <taxon>Kosakonia</taxon>
    </lineage>
</organism>
<feature type="domain" description="4Fe-4S ferredoxin-type" evidence="21">
    <location>
        <begin position="140"/>
        <end position="167"/>
    </location>
</feature>
<keyword evidence="7" id="KW-0479">Metal-binding</keyword>
<dbReference type="PIRSF" id="PIRSF036643">
    <property type="entry name" value="FDH_alpha"/>
    <property type="match status" value="1"/>
</dbReference>
<dbReference type="Pfam" id="PF13510">
    <property type="entry name" value="Fer2_4"/>
    <property type="match status" value="1"/>
</dbReference>
<evidence type="ECO:0000256" key="20">
    <source>
        <dbReference type="SAM" id="MobiDB-lite"/>
    </source>
</evidence>
<keyword evidence="8" id="KW-0732">Signal</keyword>
<keyword evidence="11" id="KW-0813">Transport</keyword>
<dbReference type="InterPro" id="IPR006478">
    <property type="entry name" value="Formate_DH_asu"/>
</dbReference>
<comment type="cofactor">
    <cofactor evidence="2">
        <name>[4Fe-4S] cluster</name>
        <dbReference type="ChEBI" id="CHEBI:49883"/>
    </cofactor>
</comment>
<dbReference type="GO" id="GO:0050140">
    <property type="term" value="F:nitrate reductase (cytochrome) activity"/>
    <property type="evidence" value="ECO:0007669"/>
    <property type="project" value="UniProtKB-EC"/>
</dbReference>
<dbReference type="SMART" id="SM00926">
    <property type="entry name" value="Molybdop_Fe4S4"/>
    <property type="match status" value="1"/>
</dbReference>
<dbReference type="Gene3D" id="3.30.70.20">
    <property type="match status" value="1"/>
</dbReference>
<feature type="domain" description="4Fe-4S Mo/W bis-MGD-type" evidence="22">
    <location>
        <begin position="290"/>
        <end position="346"/>
    </location>
</feature>
<dbReference type="InterPro" id="IPR019574">
    <property type="entry name" value="NADH_UbQ_OxRdtase_Gsu_4Fe4S-bd"/>
</dbReference>
<dbReference type="GeneID" id="23844679"/>
<keyword evidence="6" id="KW-0001">2Fe-2S</keyword>
<keyword evidence="14" id="KW-0411">Iron-sulfur</keyword>
<comment type="caution">
    <text evidence="24">The sequence shown here is derived from an EMBL/GenBank/DDBJ whole genome shotgun (WGS) entry which is preliminary data.</text>
</comment>
<dbReference type="FunFam" id="2.20.25.90:FF:000001">
    <property type="entry name" value="Formate dehydrogenase subunit alpha"/>
    <property type="match status" value="1"/>
</dbReference>
<dbReference type="InterPro" id="IPR006656">
    <property type="entry name" value="Mopterin_OxRdtase"/>
</dbReference>
<evidence type="ECO:0000259" key="21">
    <source>
        <dbReference type="PROSITE" id="PS51379"/>
    </source>
</evidence>
<evidence type="ECO:0000256" key="7">
    <source>
        <dbReference type="ARBA" id="ARBA00022723"/>
    </source>
</evidence>
<comment type="catalytic activity">
    <reaction evidence="17">
        <text>2 Fe(II)-[cytochrome] + nitrate + 2 H(+) = 2 Fe(III)-[cytochrome] + nitrite + H2O</text>
        <dbReference type="Rhea" id="RHEA:12909"/>
        <dbReference type="Rhea" id="RHEA-COMP:11777"/>
        <dbReference type="Rhea" id="RHEA-COMP:11778"/>
        <dbReference type="ChEBI" id="CHEBI:15377"/>
        <dbReference type="ChEBI" id="CHEBI:15378"/>
        <dbReference type="ChEBI" id="CHEBI:16301"/>
        <dbReference type="ChEBI" id="CHEBI:17632"/>
        <dbReference type="ChEBI" id="CHEBI:29033"/>
        <dbReference type="ChEBI" id="CHEBI:29034"/>
        <dbReference type="EC" id="1.9.6.1"/>
    </reaction>
</comment>
<feature type="region of interest" description="Disordered" evidence="20">
    <location>
        <begin position="971"/>
        <end position="1019"/>
    </location>
</feature>
<dbReference type="NCBIfam" id="TIGR01591">
    <property type="entry name" value="Fdh-alpha"/>
    <property type="match status" value="1"/>
</dbReference>
<sequence>MSLQKCTVLYDGRALVGPENVPLIDFLETCNITLPHVCYHPALDPLQTCDVCWVEQEGKLVRGCTLRSHDGLVINSLDTQARAAREEGMDRLLAKHELYCTVCEHNTGDCTLHNTMVDMHIPIQRYPYTRKPYVKDHSNAFYTYDPDQCILCGRCVDACQNVEVNETLSIDYTMEHPRVLWDGGNQIAGSSCVSCGHCVTVCPCNALLEKSMQPDAGPFTSMRQSLKRPLIDVIKVLEKSMQPDAGPFTSMRQSLKRPLIDVIKVLENSTGAEIISGISVMDTALRQQEIKRTKTVCTYCGVGCSFEMWTRDRQLLKVQPVVDAPVNGISTCVKGKFAWDFINSPQRLTTPLIRENDRFRPASWEEALTLVASRLLQTRDQYGPDSIGFIGSSKGSNEEAYLTQKIARAIIGTNSVDNSSRYCQNPATEGLFRTVGYGGDAGTIDDLQQAELMIIVGSNTAENHPVIASRLKAAKKHHGQKWLVVDPRRHEMAERADLHLRIHPGSDLVWASAMARYMFDHGYEDAGFLAERVNQVDAYRQSLTPFTLDYAAQITGIQEETLREAAELIGKAGSVCIMWAMGITQHSHGADTSTALSNLLLVTGNYGRPGTGGYPMRGHNNVQGASDFGCLKNFYPGYESVSDPQIREKWANAWGVPAERLSLKVGQDNFMMVELARKEVIRAMYVIGEETAFSDADAENVHQGFTNLDFLVVQDLFLSRTAQFADVVLPGCPSVEKEGSFVNTERRIQRFYPVMEPLGDSRPDWWILTQLAACMGHDWGYQHPQEIMAEVAGIAEIFAGVSYSRLEGWKSQIWPINADGSSTPLLYTERFKSPDGRATLYPLSWQPPAEEADAEYDLLLNNGRMLEHFQSTNQSGQGGRTTSLSPDWFVEISPQLASARSLQEGDWVKLISRRGEVEVPVVVTDRVQGKVLFISIHQGKDGINKLTGEHHDPSVNTPAYKELAVRLETLDRPPLPDPLPKHNFRHGKRTPIDKVPVEEKWRRADYREPPATEPHPEKF</sequence>
<feature type="compositionally biased region" description="Basic and acidic residues" evidence="20">
    <location>
        <begin position="990"/>
        <end position="1019"/>
    </location>
</feature>
<dbReference type="PROSITE" id="PS00551">
    <property type="entry name" value="MOLYBDOPTERIN_PROK_1"/>
    <property type="match status" value="1"/>
</dbReference>
<dbReference type="GO" id="GO:0022904">
    <property type="term" value="P:respiratory electron transport chain"/>
    <property type="evidence" value="ECO:0007669"/>
    <property type="project" value="TreeGrafter"/>
</dbReference>
<evidence type="ECO:0000256" key="5">
    <source>
        <dbReference type="ARBA" id="ARBA00022505"/>
    </source>
</evidence>
<dbReference type="SUPFAM" id="SSF54862">
    <property type="entry name" value="4Fe-4S ferredoxins"/>
    <property type="match status" value="1"/>
</dbReference>
<dbReference type="GO" id="GO:0051537">
    <property type="term" value="F:2 iron, 2 sulfur cluster binding"/>
    <property type="evidence" value="ECO:0007669"/>
    <property type="project" value="UniProtKB-KW"/>
</dbReference>
<dbReference type="FunFam" id="3.40.228.10:FF:000002">
    <property type="entry name" value="Formate dehydrogenase subunit alpha"/>
    <property type="match status" value="1"/>
</dbReference>
<dbReference type="SUPFAM" id="SSF50692">
    <property type="entry name" value="ADC-like"/>
    <property type="match status" value="1"/>
</dbReference>
<accession>A0A1G4XTG1</accession>
<feature type="domain" description="4Fe-4S His(Cys)3-ligated-type" evidence="23">
    <location>
        <begin position="80"/>
        <end position="120"/>
    </location>
</feature>
<evidence type="ECO:0000256" key="12">
    <source>
        <dbReference type="ARBA" id="ARBA00023002"/>
    </source>
</evidence>
<evidence type="ECO:0000256" key="9">
    <source>
        <dbReference type="ARBA" id="ARBA00022737"/>
    </source>
</evidence>
<dbReference type="GO" id="GO:0043546">
    <property type="term" value="F:molybdopterin cofactor binding"/>
    <property type="evidence" value="ECO:0007669"/>
    <property type="project" value="InterPro"/>
</dbReference>
<dbReference type="Gene3D" id="2.20.25.90">
    <property type="entry name" value="ADC-like domains"/>
    <property type="match status" value="1"/>
</dbReference>
<evidence type="ECO:0000256" key="18">
    <source>
        <dbReference type="ARBA" id="ARBA00055000"/>
    </source>
</evidence>
<evidence type="ECO:0000256" key="2">
    <source>
        <dbReference type="ARBA" id="ARBA00001966"/>
    </source>
</evidence>
<dbReference type="InterPro" id="IPR009010">
    <property type="entry name" value="Asp_de-COase-like_dom_sf"/>
</dbReference>
<dbReference type="GO" id="GO:0046872">
    <property type="term" value="F:metal ion binding"/>
    <property type="evidence" value="ECO:0007669"/>
    <property type="project" value="UniProtKB-KW"/>
</dbReference>
<dbReference type="PROSITE" id="PS51379">
    <property type="entry name" value="4FE4S_FER_2"/>
    <property type="match status" value="2"/>
</dbReference>
<evidence type="ECO:0000256" key="16">
    <source>
        <dbReference type="ARBA" id="ARBA00034078"/>
    </source>
</evidence>
<dbReference type="Pfam" id="PF10588">
    <property type="entry name" value="NADH-G_4Fe-4S_3"/>
    <property type="match status" value="1"/>
</dbReference>
<dbReference type="EMBL" id="FMUI01000003">
    <property type="protein sequence ID" value="SCX44467.1"/>
    <property type="molecule type" value="Genomic_DNA"/>
</dbReference>
<feature type="domain" description="4Fe-4S ferredoxin-type" evidence="21">
    <location>
        <begin position="183"/>
        <end position="212"/>
    </location>
</feature>
<dbReference type="GO" id="GO:0016020">
    <property type="term" value="C:membrane"/>
    <property type="evidence" value="ECO:0007669"/>
    <property type="project" value="TreeGrafter"/>
</dbReference>
<keyword evidence="11" id="KW-0249">Electron transport</keyword>
<dbReference type="Gene3D" id="2.40.40.20">
    <property type="match status" value="1"/>
</dbReference>
<dbReference type="Pfam" id="PF01568">
    <property type="entry name" value="Molydop_binding"/>
    <property type="match status" value="1"/>
</dbReference>
<dbReference type="Proteomes" id="UP000183569">
    <property type="component" value="Unassembled WGS sequence"/>
</dbReference>
<dbReference type="GO" id="GO:0051539">
    <property type="term" value="F:4 iron, 4 sulfur cluster binding"/>
    <property type="evidence" value="ECO:0007669"/>
    <property type="project" value="UniProtKB-KW"/>
</dbReference>
<dbReference type="InterPro" id="IPR017896">
    <property type="entry name" value="4Fe4S_Fe-S-bd"/>
</dbReference>
<evidence type="ECO:0000313" key="24">
    <source>
        <dbReference type="EMBL" id="SCX44467.1"/>
    </source>
</evidence>
<dbReference type="GO" id="GO:0015942">
    <property type="term" value="P:formate metabolic process"/>
    <property type="evidence" value="ECO:0007669"/>
    <property type="project" value="InterPro"/>
</dbReference>
<dbReference type="InterPro" id="IPR006657">
    <property type="entry name" value="MoPterin_dinucl-bd_dom"/>
</dbReference>
<dbReference type="InterPro" id="IPR017900">
    <property type="entry name" value="4Fe4S_Fe_S_CS"/>
</dbReference>
<evidence type="ECO:0000256" key="1">
    <source>
        <dbReference type="ARBA" id="ARBA00001942"/>
    </source>
</evidence>
<keyword evidence="5" id="KW-0500">Molybdenum</keyword>
<dbReference type="InterPro" id="IPR027467">
    <property type="entry name" value="MopterinOxRdtase_cofactor_BS"/>
</dbReference>
<comment type="similarity">
    <text evidence="3">Belongs to the complex I 75 kDa subunit family.</text>
</comment>
<dbReference type="PANTHER" id="PTHR43105">
    <property type="entry name" value="RESPIRATORY NITRATE REDUCTASE"/>
    <property type="match status" value="1"/>
</dbReference>
<dbReference type="InterPro" id="IPR036010">
    <property type="entry name" value="2Fe-2S_ferredoxin-like_sf"/>
</dbReference>
<reference evidence="24 25" key="1">
    <citation type="submission" date="2016-10" db="EMBL/GenBank/DDBJ databases">
        <authorList>
            <person name="Varghese N."/>
            <person name="Submissions S."/>
        </authorList>
    </citation>
    <scope>NUCLEOTIDE SEQUENCE [LARGE SCALE GENOMIC DNA]</scope>
    <source>
        <strain evidence="24 25">CGMCC 1.12102</strain>
    </source>
</reference>
<evidence type="ECO:0000256" key="14">
    <source>
        <dbReference type="ARBA" id="ARBA00023014"/>
    </source>
</evidence>
<keyword evidence="10" id="KW-0574">Periplasm</keyword>
<comment type="cofactor">
    <cofactor evidence="1">
        <name>Mo-bis(molybdopterin guanine dinucleotide)</name>
        <dbReference type="ChEBI" id="CHEBI:60539"/>
    </cofactor>
</comment>
<proteinExistence type="inferred from homology"/>